<dbReference type="SUPFAM" id="SSF53067">
    <property type="entry name" value="Actin-like ATPase domain"/>
    <property type="match status" value="2"/>
</dbReference>
<dbReference type="PATRIC" id="fig|1449336.4.peg.2252"/>
<feature type="domain" description="SHS2" evidence="8">
    <location>
        <begin position="26"/>
        <end position="213"/>
    </location>
</feature>
<comment type="function">
    <text evidence="5 6">Cell division protein that is involved in the assembly of the Z ring. May serve as a membrane anchor for the Z ring.</text>
</comment>
<comment type="similarity">
    <text evidence="5 6">Belongs to the FtsA/MreB family.</text>
</comment>
<dbReference type="InterPro" id="IPR020823">
    <property type="entry name" value="Cell_div_FtsA"/>
</dbReference>
<feature type="compositionally biased region" description="Basic and acidic residues" evidence="7">
    <location>
        <begin position="429"/>
        <end position="443"/>
    </location>
</feature>
<dbReference type="AlphaFoldDB" id="A0A0R2HSS9"/>
<keyword evidence="10" id="KW-1185">Reference proteome</keyword>
<evidence type="ECO:0000256" key="1">
    <source>
        <dbReference type="ARBA" id="ARBA00022475"/>
    </source>
</evidence>
<evidence type="ECO:0000313" key="10">
    <source>
        <dbReference type="Proteomes" id="UP000051658"/>
    </source>
</evidence>
<feature type="compositionally biased region" description="Low complexity" evidence="7">
    <location>
        <begin position="445"/>
        <end position="455"/>
    </location>
</feature>
<dbReference type="HAMAP" id="MF_02033">
    <property type="entry name" value="FtsA"/>
    <property type="match status" value="1"/>
</dbReference>
<evidence type="ECO:0000256" key="6">
    <source>
        <dbReference type="PIRNR" id="PIRNR003101"/>
    </source>
</evidence>
<evidence type="ECO:0000259" key="8">
    <source>
        <dbReference type="SMART" id="SM00842"/>
    </source>
</evidence>
<dbReference type="EMBL" id="JQBS01000035">
    <property type="protein sequence ID" value="KRN54630.1"/>
    <property type="molecule type" value="Genomic_DNA"/>
</dbReference>
<evidence type="ECO:0000256" key="4">
    <source>
        <dbReference type="ARBA" id="ARBA00023306"/>
    </source>
</evidence>
<dbReference type="Gene3D" id="3.30.1490.110">
    <property type="match status" value="1"/>
</dbReference>
<evidence type="ECO:0000256" key="5">
    <source>
        <dbReference type="HAMAP-Rule" id="MF_02033"/>
    </source>
</evidence>
<dbReference type="PANTHER" id="PTHR32432:SF4">
    <property type="entry name" value="CELL DIVISION PROTEIN FTSA"/>
    <property type="match status" value="1"/>
</dbReference>
<feature type="region of interest" description="Disordered" evidence="7">
    <location>
        <begin position="419"/>
        <end position="455"/>
    </location>
</feature>
<dbReference type="eggNOG" id="COG0849">
    <property type="taxonomic scope" value="Bacteria"/>
</dbReference>
<dbReference type="PIRSF" id="PIRSF003101">
    <property type="entry name" value="FtsA"/>
    <property type="match status" value="1"/>
</dbReference>
<dbReference type="Gene3D" id="3.30.420.40">
    <property type="match status" value="2"/>
</dbReference>
<evidence type="ECO:0000256" key="7">
    <source>
        <dbReference type="SAM" id="MobiDB-lite"/>
    </source>
</evidence>
<proteinExistence type="inferred from homology"/>
<keyword evidence="4 5" id="KW-0131">Cell cycle</keyword>
<evidence type="ECO:0000256" key="3">
    <source>
        <dbReference type="ARBA" id="ARBA00023136"/>
    </source>
</evidence>
<dbReference type="InterPro" id="IPR050696">
    <property type="entry name" value="FtsA/MreB"/>
</dbReference>
<gene>
    <name evidence="5" type="primary">ftsA</name>
    <name evidence="9" type="ORF">IV74_GL002214</name>
</gene>
<dbReference type="GO" id="GO:0043093">
    <property type="term" value="P:FtsZ-dependent cytokinesis"/>
    <property type="evidence" value="ECO:0007669"/>
    <property type="project" value="UniProtKB-UniRule"/>
</dbReference>
<dbReference type="SMART" id="SM00842">
    <property type="entry name" value="FtsA"/>
    <property type="match status" value="1"/>
</dbReference>
<dbReference type="Proteomes" id="UP000051658">
    <property type="component" value="Unassembled WGS sequence"/>
</dbReference>
<sequence length="455" mass="50278">MYHLLRKTKILGQLRRFQLMGNTGIYVSLDIGTTSIKVVVAEYVNGQMNIIGVGNEKSEGLSRGIIVDIDQTVESIKKAVKQAEQKANMDINNVIVGIPSNSVEIESCHGMIAVSGDNREISELDVENVMAAAMVRSVPPEREIISVIPEEFIVDGFDGIRDPRGMIGVRLEMHATMLTGPKTILHNTKRCVEKAGLQIEEIVVQPLAVGSTALSKGERDFGTIIIDMGGGQTSASVIHDNQLKYTFVDPEGGEYVSKDISIILNTTLENAEKIKRDYGFALPEETSPDEVFPVETIGKNEPVKIDEQYLSEIIEARLVQIFEKIKAELDIVGARELPGGIVLTGGAASLPGVIELAKDIFEINVKLYVPDQMGMRFPAFSTGIGLIEYVANLDEIHAVSKGRKVHHMDERVNQHHVEEHVFENNAPTPREEKQPKKEEDKLSNKAKNFFSNFFD</sequence>
<dbReference type="Pfam" id="PF14450">
    <property type="entry name" value="FtsA"/>
    <property type="match status" value="1"/>
</dbReference>
<dbReference type="FunFam" id="3.30.1490.110:FF:000003">
    <property type="entry name" value="Cell division protein FtsA"/>
    <property type="match status" value="1"/>
</dbReference>
<dbReference type="Pfam" id="PF02491">
    <property type="entry name" value="SHS2_FTSA"/>
    <property type="match status" value="1"/>
</dbReference>
<keyword evidence="2 5" id="KW-0132">Cell division</keyword>
<keyword evidence="1 5" id="KW-1003">Cell membrane</keyword>
<comment type="subunit">
    <text evidence="5">Self-interacts. Interacts with FtsZ.</text>
</comment>
<evidence type="ECO:0000256" key="2">
    <source>
        <dbReference type="ARBA" id="ARBA00022618"/>
    </source>
</evidence>
<dbReference type="NCBIfam" id="TIGR01174">
    <property type="entry name" value="ftsA"/>
    <property type="match status" value="1"/>
</dbReference>
<dbReference type="PANTHER" id="PTHR32432">
    <property type="entry name" value="CELL DIVISION PROTEIN FTSA-RELATED"/>
    <property type="match status" value="1"/>
</dbReference>
<evidence type="ECO:0000313" key="9">
    <source>
        <dbReference type="EMBL" id="KRN54630.1"/>
    </source>
</evidence>
<dbReference type="InterPro" id="IPR003494">
    <property type="entry name" value="SHS2_FtsA"/>
</dbReference>
<dbReference type="GO" id="GO:0032153">
    <property type="term" value="C:cell division site"/>
    <property type="evidence" value="ECO:0007669"/>
    <property type="project" value="UniProtKB-UniRule"/>
</dbReference>
<protein>
    <recommendedName>
        <fullName evidence="5 6">Cell division protein FtsA</fullName>
    </recommendedName>
</protein>
<dbReference type="InterPro" id="IPR043129">
    <property type="entry name" value="ATPase_NBD"/>
</dbReference>
<dbReference type="GO" id="GO:0009898">
    <property type="term" value="C:cytoplasmic side of plasma membrane"/>
    <property type="evidence" value="ECO:0007669"/>
    <property type="project" value="UniProtKB-UniRule"/>
</dbReference>
<name>A0A0R2HSS9_CARDV</name>
<dbReference type="CDD" id="cd24048">
    <property type="entry name" value="ASKHA_NBD_FtsA"/>
    <property type="match status" value="1"/>
</dbReference>
<organism evidence="9 10">
    <name type="scientific">Carnobacterium divergens DSM 20623</name>
    <dbReference type="NCBI Taxonomy" id="1449336"/>
    <lineage>
        <taxon>Bacteria</taxon>
        <taxon>Bacillati</taxon>
        <taxon>Bacillota</taxon>
        <taxon>Bacilli</taxon>
        <taxon>Lactobacillales</taxon>
        <taxon>Carnobacteriaceae</taxon>
        <taxon>Carnobacterium</taxon>
    </lineage>
</organism>
<reference evidence="9 10" key="1">
    <citation type="journal article" date="2015" name="Genome Announc.">
        <title>Expanding the biotechnology potential of lactobacilli through comparative genomics of 213 strains and associated genera.</title>
        <authorList>
            <person name="Sun Z."/>
            <person name="Harris H.M."/>
            <person name="McCann A."/>
            <person name="Guo C."/>
            <person name="Argimon S."/>
            <person name="Zhang W."/>
            <person name="Yang X."/>
            <person name="Jeffery I.B."/>
            <person name="Cooney J.C."/>
            <person name="Kagawa T.F."/>
            <person name="Liu W."/>
            <person name="Song Y."/>
            <person name="Salvetti E."/>
            <person name="Wrobel A."/>
            <person name="Rasinkangas P."/>
            <person name="Parkhill J."/>
            <person name="Rea M.C."/>
            <person name="O'Sullivan O."/>
            <person name="Ritari J."/>
            <person name="Douillard F.P."/>
            <person name="Paul Ross R."/>
            <person name="Yang R."/>
            <person name="Briner A.E."/>
            <person name="Felis G.E."/>
            <person name="de Vos W.M."/>
            <person name="Barrangou R."/>
            <person name="Klaenhammer T.R."/>
            <person name="Caufield P.W."/>
            <person name="Cui Y."/>
            <person name="Zhang H."/>
            <person name="O'Toole P.W."/>
        </authorList>
    </citation>
    <scope>NUCLEOTIDE SEQUENCE [LARGE SCALE GENOMIC DNA]</scope>
    <source>
        <strain evidence="9 10">DSM 20623</strain>
    </source>
</reference>
<accession>A0A0R2HSS9</accession>
<keyword evidence="3 5" id="KW-0472">Membrane</keyword>
<comment type="subcellular location">
    <subcellularLocation>
        <location evidence="5">Cell membrane</location>
        <topology evidence="5">Peripheral membrane protein</topology>
        <orientation evidence="5">Cytoplasmic side</orientation>
    </subcellularLocation>
    <text evidence="5">Localizes to the Z ring in an FtsZ-dependent manner. Targeted to the membrane through a conserved C-terminal amphipathic helix.</text>
</comment>
<comment type="caution">
    <text evidence="9">The sequence shown here is derived from an EMBL/GenBank/DDBJ whole genome shotgun (WGS) entry which is preliminary data.</text>
</comment>